<feature type="domain" description="FYVE-type" evidence="6">
    <location>
        <begin position="300"/>
        <end position="360"/>
    </location>
</feature>
<dbReference type="PANTHER" id="PTHR13510:SF44">
    <property type="entry name" value="RABENOSYN-5"/>
    <property type="match status" value="1"/>
</dbReference>
<feature type="compositionally biased region" description="Low complexity" evidence="5">
    <location>
        <begin position="1"/>
        <end position="32"/>
    </location>
</feature>
<dbReference type="Gene3D" id="3.30.530.20">
    <property type="match status" value="1"/>
</dbReference>
<dbReference type="SUPFAM" id="SSF57903">
    <property type="entry name" value="FYVE/PHD zinc finger"/>
    <property type="match status" value="1"/>
</dbReference>
<organism evidence="7 8">
    <name type="scientific">Phytophthora lilii</name>
    <dbReference type="NCBI Taxonomy" id="2077276"/>
    <lineage>
        <taxon>Eukaryota</taxon>
        <taxon>Sar</taxon>
        <taxon>Stramenopiles</taxon>
        <taxon>Oomycota</taxon>
        <taxon>Peronosporomycetes</taxon>
        <taxon>Peronosporales</taxon>
        <taxon>Peronosporaceae</taxon>
        <taxon>Phytophthora</taxon>
    </lineage>
</organism>
<reference evidence="7" key="1">
    <citation type="submission" date="2023-04" db="EMBL/GenBank/DDBJ databases">
        <title>Phytophthora lilii NBRC 32176.</title>
        <authorList>
            <person name="Ichikawa N."/>
            <person name="Sato H."/>
            <person name="Tonouchi N."/>
        </authorList>
    </citation>
    <scope>NUCLEOTIDE SEQUENCE</scope>
    <source>
        <strain evidence="7">NBRC 32176</strain>
    </source>
</reference>
<evidence type="ECO:0000256" key="2">
    <source>
        <dbReference type="ARBA" id="ARBA00022771"/>
    </source>
</evidence>
<dbReference type="GO" id="GO:0008270">
    <property type="term" value="F:zinc ion binding"/>
    <property type="evidence" value="ECO:0007669"/>
    <property type="project" value="UniProtKB-KW"/>
</dbReference>
<evidence type="ECO:0000259" key="6">
    <source>
        <dbReference type="PROSITE" id="PS50178"/>
    </source>
</evidence>
<dbReference type="SMART" id="SM00064">
    <property type="entry name" value="FYVE"/>
    <property type="match status" value="1"/>
</dbReference>
<dbReference type="InterPro" id="IPR052727">
    <property type="entry name" value="Rab4/Rab5_effector"/>
</dbReference>
<dbReference type="SUPFAM" id="SSF55961">
    <property type="entry name" value="Bet v1-like"/>
    <property type="match status" value="1"/>
</dbReference>
<keyword evidence="2 4" id="KW-0863">Zinc-finger</keyword>
<dbReference type="OrthoDB" id="67196at2759"/>
<dbReference type="InterPro" id="IPR011011">
    <property type="entry name" value="Znf_FYVE_PHD"/>
</dbReference>
<feature type="compositionally biased region" description="Acidic residues" evidence="5">
    <location>
        <begin position="515"/>
        <end position="529"/>
    </location>
</feature>
<feature type="compositionally biased region" description="Basic residues" evidence="5">
    <location>
        <begin position="654"/>
        <end position="663"/>
    </location>
</feature>
<feature type="region of interest" description="Disordered" evidence="5">
    <location>
        <begin position="1"/>
        <end position="50"/>
    </location>
</feature>
<accession>A0A9W6TF33</accession>
<feature type="compositionally biased region" description="Acidic residues" evidence="5">
    <location>
        <begin position="33"/>
        <end position="46"/>
    </location>
</feature>
<dbReference type="InterPro" id="IPR000306">
    <property type="entry name" value="Znf_FYVE"/>
</dbReference>
<keyword evidence="1" id="KW-0479">Metal-binding</keyword>
<feature type="region of interest" description="Disordered" evidence="5">
    <location>
        <begin position="634"/>
        <end position="680"/>
    </location>
</feature>
<name>A0A9W6TF33_9STRA</name>
<evidence type="ECO:0000256" key="4">
    <source>
        <dbReference type="PROSITE-ProRule" id="PRU00091"/>
    </source>
</evidence>
<feature type="compositionally biased region" description="Polar residues" evidence="5">
    <location>
        <begin position="537"/>
        <end position="558"/>
    </location>
</feature>
<evidence type="ECO:0000313" key="7">
    <source>
        <dbReference type="EMBL" id="GMF11680.1"/>
    </source>
</evidence>
<feature type="region of interest" description="Disordered" evidence="5">
    <location>
        <begin position="508"/>
        <end position="566"/>
    </location>
</feature>
<comment type="caution">
    <text evidence="7">The sequence shown here is derived from an EMBL/GenBank/DDBJ whole genome shotgun (WGS) entry which is preliminary data.</text>
</comment>
<feature type="region of interest" description="Disordered" evidence="5">
    <location>
        <begin position="402"/>
        <end position="425"/>
    </location>
</feature>
<evidence type="ECO:0000313" key="8">
    <source>
        <dbReference type="Proteomes" id="UP001165083"/>
    </source>
</evidence>
<evidence type="ECO:0000256" key="1">
    <source>
        <dbReference type="ARBA" id="ARBA00022723"/>
    </source>
</evidence>
<protein>
    <submittedName>
        <fullName evidence="7">Unnamed protein product</fullName>
    </submittedName>
</protein>
<dbReference type="EMBL" id="BSXW01000082">
    <property type="protein sequence ID" value="GMF11680.1"/>
    <property type="molecule type" value="Genomic_DNA"/>
</dbReference>
<dbReference type="InterPro" id="IPR017455">
    <property type="entry name" value="Znf_FYVE-rel"/>
</dbReference>
<dbReference type="PROSITE" id="PS50178">
    <property type="entry name" value="ZF_FYVE"/>
    <property type="match status" value="1"/>
</dbReference>
<dbReference type="Pfam" id="PF01363">
    <property type="entry name" value="FYVE"/>
    <property type="match status" value="1"/>
</dbReference>
<dbReference type="Proteomes" id="UP001165083">
    <property type="component" value="Unassembled WGS sequence"/>
</dbReference>
<feature type="compositionally biased region" description="Polar residues" evidence="5">
    <location>
        <begin position="404"/>
        <end position="416"/>
    </location>
</feature>
<keyword evidence="8" id="KW-1185">Reference proteome</keyword>
<evidence type="ECO:0000256" key="3">
    <source>
        <dbReference type="ARBA" id="ARBA00022833"/>
    </source>
</evidence>
<feature type="region of interest" description="Disordered" evidence="5">
    <location>
        <begin position="363"/>
        <end position="386"/>
    </location>
</feature>
<proteinExistence type="predicted"/>
<dbReference type="InterPro" id="IPR013083">
    <property type="entry name" value="Znf_RING/FYVE/PHD"/>
</dbReference>
<feature type="compositionally biased region" description="Low complexity" evidence="5">
    <location>
        <begin position="640"/>
        <end position="649"/>
    </location>
</feature>
<dbReference type="InterPro" id="IPR023393">
    <property type="entry name" value="START-like_dom_sf"/>
</dbReference>
<gene>
    <name evidence="7" type="ORF">Plil01_000236100</name>
</gene>
<keyword evidence="3" id="KW-0862">Zinc</keyword>
<dbReference type="Gene3D" id="3.30.40.10">
    <property type="entry name" value="Zinc/RING finger domain, C3HC4 (zinc finger)"/>
    <property type="match status" value="1"/>
</dbReference>
<evidence type="ECO:0000256" key="5">
    <source>
        <dbReference type="SAM" id="MobiDB-lite"/>
    </source>
</evidence>
<dbReference type="PANTHER" id="PTHR13510">
    <property type="entry name" value="FYVE-FINGER-CONTAINING RAB5 EFFECTOR PROTEIN RABENOSYN-5-RELATED"/>
    <property type="match status" value="1"/>
</dbReference>
<dbReference type="AlphaFoldDB" id="A0A9W6TF33"/>
<sequence length="680" mass="74313">MTDYSPTTGPPLAGTPLTPRSLSSFGSSNGSEGADDSDVEPTEEVPEMCTKEHERLTTVAKRMTESLLEATDLLGGIPWALVHEKHGISLFRADATNAAANVPCNVHAVCKFACDIEDVAASLITPTTASFKRMMSMLSSDFADGAVVQNIVEPTPANPHRYVALKWAAFKSSGPFAKGRDLLMLEYVDMIEDAQGQMTAFRIMESVDTPVGFSKYAESPKYTRDLVPLMGFMYHSTKRSGELRMTYTCNFDKNGDLPAWVANSAIQSHVEKCINGILKYTENFRVGREEIVLPQQVVPMSEQDHCRICSKKFCVRRRRYNCLKCGEVCCSSCSSMRSAHVPDVGERQLRVCTACVIEARRSSRNTASGMEPPSTPSFSSTGTNQFFADSANANENTPVLGRAQSFSVASGETKQSTPKRRSYDNLLDPVRSRLIEYKTFSSGAEDGNGSGIAGSSIGVPKASFPSRSFSDGLVMRNKALFAAKRRGSPADLAISIEAFRLHQMRMGNADRQPEDADCSDENDNTDDESTSSSSASPTYSITRPSPVSTRTSPQNAASPRTGHSRIQINYDSNQEPQADDDNEKFEFDDAMARAKNIIAAANYANSLAQQARKLSHYRVVALQQEHEFMAPMLRNGGKGSNNNNNNNSNDGPVMRRRPRHRRHGSDFEAASGAGAVLYST</sequence>